<keyword evidence="3" id="KW-1185">Reference proteome</keyword>
<feature type="compositionally biased region" description="Basic and acidic residues" evidence="1">
    <location>
        <begin position="12"/>
        <end position="22"/>
    </location>
</feature>
<dbReference type="EMBL" id="CP016908">
    <property type="protein sequence ID" value="APS00154.1"/>
    <property type="molecule type" value="Genomic_DNA"/>
</dbReference>
<dbReference type="AlphaFoldDB" id="A0A1L6MX79"/>
<dbReference type="Proteomes" id="UP000185544">
    <property type="component" value="Chromosome"/>
</dbReference>
<sequence>MSTITAQRPHTMPKEKAKKKAEELASHLAQRLGIEWQWKGDVLYFEAPSGTAKGTKGEVTVTDTEIAVAVQLPFLLKMMSPMIESKVKEQLDTIVA</sequence>
<dbReference type="NCBIfam" id="TIGR02610">
    <property type="entry name" value="PHA_gran_rgn"/>
    <property type="match status" value="1"/>
</dbReference>
<dbReference type="KEGG" id="pabo:BCY86_05265"/>
<dbReference type="OrthoDB" id="287584at2"/>
<protein>
    <recommendedName>
        <fullName evidence="4">Polyhydroxyalkanoic acid system protein</fullName>
    </recommendedName>
</protein>
<name>A0A1L6MX79_9BACT</name>
<evidence type="ECO:0000313" key="2">
    <source>
        <dbReference type="EMBL" id="APS00154.1"/>
    </source>
</evidence>
<evidence type="ECO:0008006" key="4">
    <source>
        <dbReference type="Google" id="ProtNLM"/>
    </source>
</evidence>
<organism evidence="2 3">
    <name type="scientific">Pajaroellobacter abortibovis</name>
    <dbReference type="NCBI Taxonomy" id="1882918"/>
    <lineage>
        <taxon>Bacteria</taxon>
        <taxon>Pseudomonadati</taxon>
        <taxon>Myxococcota</taxon>
        <taxon>Polyangia</taxon>
        <taxon>Polyangiales</taxon>
        <taxon>Polyangiaceae</taxon>
    </lineage>
</organism>
<proteinExistence type="predicted"/>
<gene>
    <name evidence="2" type="ORF">BCY86_05265</name>
</gene>
<dbReference type="STRING" id="1882918.BCY86_05265"/>
<evidence type="ECO:0000313" key="3">
    <source>
        <dbReference type="Proteomes" id="UP000185544"/>
    </source>
</evidence>
<feature type="region of interest" description="Disordered" evidence="1">
    <location>
        <begin position="1"/>
        <end position="22"/>
    </location>
</feature>
<dbReference type="Pfam" id="PF09650">
    <property type="entry name" value="PHA_gran_rgn"/>
    <property type="match status" value="1"/>
</dbReference>
<dbReference type="RefSeq" id="WP_075276819.1">
    <property type="nucleotide sequence ID" value="NZ_CP016908.1"/>
</dbReference>
<evidence type="ECO:0000256" key="1">
    <source>
        <dbReference type="SAM" id="MobiDB-lite"/>
    </source>
</evidence>
<reference evidence="2 3" key="1">
    <citation type="submission" date="2016-08" db="EMBL/GenBank/DDBJ databases">
        <title>Identification and validation of antigenic proteins from Pajaroellobacter abortibovis using de-novo genome sequence assembly and reverse vaccinology.</title>
        <authorList>
            <person name="Welly B.T."/>
            <person name="Miller M.R."/>
            <person name="Stott J.L."/>
            <person name="Blanchard M.T."/>
            <person name="Islas-Trejo A.D."/>
            <person name="O'Rourke S.M."/>
            <person name="Young A.E."/>
            <person name="Medrano J.F."/>
            <person name="Van Eenennaam A.L."/>
        </authorList>
    </citation>
    <scope>NUCLEOTIDE SEQUENCE [LARGE SCALE GENOMIC DNA]</scope>
    <source>
        <strain evidence="2 3">BTF92-0548A/99-0131</strain>
    </source>
</reference>
<accession>A0A1L6MX79</accession>
<dbReference type="InterPro" id="IPR013433">
    <property type="entry name" value="PHA_gran_rgn"/>
</dbReference>